<reference evidence="1" key="1">
    <citation type="submission" date="2023-04" db="EMBL/GenBank/DDBJ databases">
        <title>Virulent bacteriophage PVP-XSN from an Vibrio parahaemolyticus isolate: Characterization and complete genome sequence.</title>
        <authorList>
            <person name="Qi T."/>
            <person name="Lyu S."/>
            <person name="Liu L."/>
            <person name="Guo Q."/>
            <person name="Shen W."/>
            <person name="Han M."/>
            <person name="Xiong F."/>
            <person name="Lou B."/>
            <person name="Xu H."/>
        </authorList>
    </citation>
    <scope>NUCLEOTIDE SEQUENCE</scope>
</reference>
<proteinExistence type="predicted"/>
<organism evidence="1 2">
    <name type="scientific">Vibrio phage PVP-XSN</name>
    <dbReference type="NCBI Taxonomy" id="3056214"/>
    <lineage>
        <taxon>Viruses</taxon>
        <taxon>Duplodnaviria</taxon>
        <taxon>Heunggongvirae</taxon>
        <taxon>Uroviricota</taxon>
        <taxon>Caudoviricetes</taxon>
    </lineage>
</organism>
<dbReference type="EMBL" id="OQ851295">
    <property type="protein sequence ID" value="WJZ69967.1"/>
    <property type="molecule type" value="Genomic_DNA"/>
</dbReference>
<protein>
    <submittedName>
        <fullName evidence="1">DNA clamp protein</fullName>
    </submittedName>
</protein>
<sequence length="206" mass="23490">MKLCVPYKFWEAAMMVAAKDDVRYYLNGVHLVDNKIESTNGHMCYQATIRESEGKLQTNNGSDEFDNTWPDIIIAPVGAAPAASVKSKTVWLHIQDVDDDNGFNLVIYYVDATYNVLHIQPANSIDGRFPDVNRVIPTKKKKPTEAFQIGFNPEYLAMPKKLLFREKKFSSLIMEAYSQNESCKIELRRPATEAEQELLIIMPIRL</sequence>
<evidence type="ECO:0000313" key="2">
    <source>
        <dbReference type="Proteomes" id="UP001431754"/>
    </source>
</evidence>
<dbReference type="Proteomes" id="UP001431754">
    <property type="component" value="Segment"/>
</dbReference>
<gene>
    <name evidence="1" type="ORF">PVP_XSN000054</name>
</gene>
<name>A0AAX3Y508_9CAUD</name>
<evidence type="ECO:0000313" key="1">
    <source>
        <dbReference type="EMBL" id="WJZ69967.1"/>
    </source>
</evidence>
<accession>A0AAX3Y508</accession>